<feature type="compositionally biased region" description="Low complexity" evidence="1">
    <location>
        <begin position="165"/>
        <end position="178"/>
    </location>
</feature>
<evidence type="ECO:0000313" key="3">
    <source>
        <dbReference type="Proteomes" id="UP001197093"/>
    </source>
</evidence>
<dbReference type="AlphaFoldDB" id="A0AAD4EPD3"/>
<proteinExistence type="predicted"/>
<dbReference type="PANTHER" id="PTHR47657:SF13">
    <property type="entry name" value="ZN(2)-C6 FUNGAL-TYPE DOMAIN-CONTAINING PROTEIN-RELATED"/>
    <property type="match status" value="1"/>
</dbReference>
<comment type="caution">
    <text evidence="2">The sequence shown here is derived from an EMBL/GenBank/DDBJ whole genome shotgun (WGS) entry which is preliminary data.</text>
</comment>
<reference evidence="2" key="1">
    <citation type="submission" date="2023-02" db="EMBL/GenBank/DDBJ databases">
        <authorList>
            <person name="Palmer J.M."/>
        </authorList>
    </citation>
    <scope>NUCLEOTIDE SEQUENCE</scope>
    <source>
        <strain evidence="2">FW57</strain>
    </source>
</reference>
<dbReference type="GO" id="GO:0000981">
    <property type="term" value="F:DNA-binding transcription factor activity, RNA polymerase II-specific"/>
    <property type="evidence" value="ECO:0007669"/>
    <property type="project" value="TreeGrafter"/>
</dbReference>
<feature type="region of interest" description="Disordered" evidence="1">
    <location>
        <begin position="148"/>
        <end position="178"/>
    </location>
</feature>
<gene>
    <name evidence="2" type="ORF">NEMBOFW57_009429</name>
</gene>
<sequence length="397" mass="42478">MHQAELLLHFTTTTAPTLGGCDCPHQLAFWTRNVPHIGLSHPFVLHLLLAAASFHLAYLAKHHTTTDTAVDNATASALPLRLMRVEYLALAQQHLTAGVSGFSAQLARPAPENCGALYLGAVLTCYCTFADGPAGRDDLLVCTVKGEEHGGGGSHDDGSDRGEDASPATTGTSSSSSPAVSMPFVYGVRLMHESFSPDVLFAGPMEPLARAPRPPALEEPVCVRDGFPRLEWEAQLDGLREFVVAARCAASDGRDGATPASTEATRATAAVSLKALDNLIGIYAAIYGRRGQNGEITLVGPSENQFVFGWLYRLEPEFAACVRRCEPCALLALAHYALLLKGDAVPRGWYVEGWKEHIVARIGELLGDAEGNLIMDQMKTKSQTGGLLDYFVAPKPQ</sequence>
<accession>A0AAD4EPD3</accession>
<organism evidence="2 3">
    <name type="scientific">Staphylotrichum longicolle</name>
    <dbReference type="NCBI Taxonomy" id="669026"/>
    <lineage>
        <taxon>Eukaryota</taxon>
        <taxon>Fungi</taxon>
        <taxon>Dikarya</taxon>
        <taxon>Ascomycota</taxon>
        <taxon>Pezizomycotina</taxon>
        <taxon>Sordariomycetes</taxon>
        <taxon>Sordariomycetidae</taxon>
        <taxon>Sordariales</taxon>
        <taxon>Chaetomiaceae</taxon>
        <taxon>Staphylotrichum</taxon>
    </lineage>
</organism>
<protein>
    <submittedName>
        <fullName evidence="2">Uncharacterized protein</fullName>
    </submittedName>
</protein>
<keyword evidence="3" id="KW-1185">Reference proteome</keyword>
<dbReference type="InterPro" id="IPR052400">
    <property type="entry name" value="Zn2-C6_fungal_TF"/>
</dbReference>
<evidence type="ECO:0000313" key="2">
    <source>
        <dbReference type="EMBL" id="KAG7284814.1"/>
    </source>
</evidence>
<evidence type="ECO:0000256" key="1">
    <source>
        <dbReference type="SAM" id="MobiDB-lite"/>
    </source>
</evidence>
<dbReference type="EMBL" id="JAHCVI010000005">
    <property type="protein sequence ID" value="KAG7284814.1"/>
    <property type="molecule type" value="Genomic_DNA"/>
</dbReference>
<feature type="compositionally biased region" description="Basic and acidic residues" evidence="1">
    <location>
        <begin position="148"/>
        <end position="164"/>
    </location>
</feature>
<dbReference type="PANTHER" id="PTHR47657">
    <property type="entry name" value="STEROL REGULATORY ELEMENT-BINDING PROTEIN ECM22"/>
    <property type="match status" value="1"/>
</dbReference>
<name>A0AAD4EPD3_9PEZI</name>
<dbReference type="Proteomes" id="UP001197093">
    <property type="component" value="Unassembled WGS sequence"/>
</dbReference>